<keyword evidence="2" id="KW-1185">Reference proteome</keyword>
<evidence type="ECO:0008006" key="3">
    <source>
        <dbReference type="Google" id="ProtNLM"/>
    </source>
</evidence>
<dbReference type="AlphaFoldDB" id="A0AAV4WV15"/>
<accession>A0AAV4WV15</accession>
<comment type="caution">
    <text evidence="1">The sequence shown here is derived from an EMBL/GenBank/DDBJ whole genome shotgun (WGS) entry which is preliminary data.</text>
</comment>
<name>A0AAV4WV15_CAEEX</name>
<reference evidence="1 2" key="1">
    <citation type="submission" date="2021-06" db="EMBL/GenBank/DDBJ databases">
        <title>Caerostris extrusa draft genome.</title>
        <authorList>
            <person name="Kono N."/>
            <person name="Arakawa K."/>
        </authorList>
    </citation>
    <scope>NUCLEOTIDE SEQUENCE [LARGE SCALE GENOMIC DNA]</scope>
</reference>
<organism evidence="1 2">
    <name type="scientific">Caerostris extrusa</name>
    <name type="common">Bark spider</name>
    <name type="synonym">Caerostris bankana</name>
    <dbReference type="NCBI Taxonomy" id="172846"/>
    <lineage>
        <taxon>Eukaryota</taxon>
        <taxon>Metazoa</taxon>
        <taxon>Ecdysozoa</taxon>
        <taxon>Arthropoda</taxon>
        <taxon>Chelicerata</taxon>
        <taxon>Arachnida</taxon>
        <taxon>Araneae</taxon>
        <taxon>Araneomorphae</taxon>
        <taxon>Entelegynae</taxon>
        <taxon>Araneoidea</taxon>
        <taxon>Araneidae</taxon>
        <taxon>Caerostris</taxon>
    </lineage>
</organism>
<dbReference type="Proteomes" id="UP001054945">
    <property type="component" value="Unassembled WGS sequence"/>
</dbReference>
<evidence type="ECO:0000313" key="2">
    <source>
        <dbReference type="Proteomes" id="UP001054945"/>
    </source>
</evidence>
<gene>
    <name evidence="1" type="ORF">CEXT_458071</name>
</gene>
<dbReference type="EMBL" id="BPLR01016743">
    <property type="protein sequence ID" value="GIY86123.1"/>
    <property type="molecule type" value="Genomic_DNA"/>
</dbReference>
<evidence type="ECO:0000313" key="1">
    <source>
        <dbReference type="EMBL" id="GIY86123.1"/>
    </source>
</evidence>
<protein>
    <recommendedName>
        <fullName evidence="3">Ribosomal protein L32</fullName>
    </recommendedName>
</protein>
<sequence length="142" mass="15652">MGCKTKAIDFLSEPKTQEMTSNSTTIHQSRNVQWLKIKIPLPKTCEEGGAAAGVVVQKATKRQSQNRLLSTPFGQFLKKKSFKRPEMAHGLYGPRTLDRTQFGASSKAVLGDCWRSCHRISAVNLEPPIITRGKGARDSIAP</sequence>
<proteinExistence type="predicted"/>